<evidence type="ECO:0000256" key="1">
    <source>
        <dbReference type="ARBA" id="ARBA00004651"/>
    </source>
</evidence>
<dbReference type="FunFam" id="2.10.50.30:FF:000004">
    <property type="entry name" value="Taste receptor type 1 member 3-like protein"/>
    <property type="match status" value="1"/>
</dbReference>
<name>A0A6S7GA65_PARCT</name>
<dbReference type="Gene3D" id="3.40.50.2300">
    <property type="match status" value="2"/>
</dbReference>
<evidence type="ECO:0000256" key="8">
    <source>
        <dbReference type="ARBA" id="ARBA00023170"/>
    </source>
</evidence>
<dbReference type="PROSITE" id="PS50259">
    <property type="entry name" value="G_PROTEIN_RECEP_F3_4"/>
    <property type="match status" value="1"/>
</dbReference>
<dbReference type="InterPro" id="IPR009030">
    <property type="entry name" value="Growth_fac_rcpt_cys_sf"/>
</dbReference>
<keyword evidence="10" id="KW-0807">Transducer</keyword>
<keyword evidence="3" id="KW-0812">Transmembrane</keyword>
<dbReference type="GO" id="GO:0005886">
    <property type="term" value="C:plasma membrane"/>
    <property type="evidence" value="ECO:0007669"/>
    <property type="project" value="UniProtKB-SubCell"/>
</dbReference>
<dbReference type="InterPro" id="IPR028082">
    <property type="entry name" value="Peripla_BP_I"/>
</dbReference>
<dbReference type="SUPFAM" id="SSF53822">
    <property type="entry name" value="Periplasmic binding protein-like I"/>
    <property type="match status" value="1"/>
</dbReference>
<dbReference type="Gene3D" id="2.10.50.30">
    <property type="entry name" value="GPCR, family 3, nine cysteines domain"/>
    <property type="match status" value="1"/>
</dbReference>
<dbReference type="Pfam" id="PF07562">
    <property type="entry name" value="NCD3G"/>
    <property type="match status" value="1"/>
</dbReference>
<proteinExistence type="predicted"/>
<evidence type="ECO:0000256" key="10">
    <source>
        <dbReference type="ARBA" id="ARBA00023224"/>
    </source>
</evidence>
<dbReference type="Proteomes" id="UP001152795">
    <property type="component" value="Unassembled WGS sequence"/>
</dbReference>
<keyword evidence="5" id="KW-1133">Transmembrane helix</keyword>
<keyword evidence="9" id="KW-0325">Glycoprotein</keyword>
<dbReference type="AlphaFoldDB" id="A0A6S7GA65"/>
<keyword evidence="4" id="KW-0732">Signal</keyword>
<evidence type="ECO:0000256" key="9">
    <source>
        <dbReference type="ARBA" id="ARBA00023180"/>
    </source>
</evidence>
<organism evidence="11 12">
    <name type="scientific">Paramuricea clavata</name>
    <name type="common">Red gorgonian</name>
    <name type="synonym">Violescent sea-whip</name>
    <dbReference type="NCBI Taxonomy" id="317549"/>
    <lineage>
        <taxon>Eukaryota</taxon>
        <taxon>Metazoa</taxon>
        <taxon>Cnidaria</taxon>
        <taxon>Anthozoa</taxon>
        <taxon>Octocorallia</taxon>
        <taxon>Malacalcyonacea</taxon>
        <taxon>Plexauridae</taxon>
        <taxon>Paramuricea</taxon>
    </lineage>
</organism>
<reference evidence="11" key="1">
    <citation type="submission" date="2020-04" db="EMBL/GenBank/DDBJ databases">
        <authorList>
            <person name="Alioto T."/>
            <person name="Alioto T."/>
            <person name="Gomez Garrido J."/>
        </authorList>
    </citation>
    <scope>NUCLEOTIDE SEQUENCE</scope>
    <source>
        <strain evidence="11">A484AB</strain>
    </source>
</reference>
<evidence type="ECO:0000256" key="5">
    <source>
        <dbReference type="ARBA" id="ARBA00022989"/>
    </source>
</evidence>
<evidence type="ECO:0000256" key="3">
    <source>
        <dbReference type="ARBA" id="ARBA00022692"/>
    </source>
</evidence>
<dbReference type="InterPro" id="IPR050726">
    <property type="entry name" value="mGluR"/>
</dbReference>
<keyword evidence="7" id="KW-0472">Membrane</keyword>
<dbReference type="PANTHER" id="PTHR24060">
    <property type="entry name" value="METABOTROPIC GLUTAMATE RECEPTOR"/>
    <property type="match status" value="1"/>
</dbReference>
<evidence type="ECO:0000256" key="4">
    <source>
        <dbReference type="ARBA" id="ARBA00022729"/>
    </source>
</evidence>
<keyword evidence="2" id="KW-1003">Cell membrane</keyword>
<comment type="subcellular location">
    <subcellularLocation>
        <location evidence="1">Cell membrane</location>
        <topology evidence="1">Multi-pass membrane protein</topology>
    </subcellularLocation>
</comment>
<evidence type="ECO:0000313" key="12">
    <source>
        <dbReference type="Proteomes" id="UP001152795"/>
    </source>
</evidence>
<keyword evidence="12" id="KW-1185">Reference proteome</keyword>
<dbReference type="InterPro" id="IPR011500">
    <property type="entry name" value="GPCR_3_9-Cys_dom"/>
</dbReference>
<dbReference type="InterPro" id="IPR017978">
    <property type="entry name" value="GPCR_3_C"/>
</dbReference>
<dbReference type="OrthoDB" id="5986013at2759"/>
<keyword evidence="8 11" id="KW-0675">Receptor</keyword>
<comment type="caution">
    <text evidence="11">The sequence shown here is derived from an EMBL/GenBank/DDBJ whole genome shotgun (WGS) entry which is preliminary data.</text>
</comment>
<evidence type="ECO:0000256" key="2">
    <source>
        <dbReference type="ARBA" id="ARBA00022475"/>
    </source>
</evidence>
<evidence type="ECO:0000256" key="7">
    <source>
        <dbReference type="ARBA" id="ARBA00023136"/>
    </source>
</evidence>
<dbReference type="Pfam" id="PF00003">
    <property type="entry name" value="7tm_3"/>
    <property type="match status" value="1"/>
</dbReference>
<evidence type="ECO:0000256" key="6">
    <source>
        <dbReference type="ARBA" id="ARBA00023040"/>
    </source>
</evidence>
<gene>
    <name evidence="11" type="ORF">PACLA_8A044620</name>
</gene>
<sequence length="775" mass="87074">MTSKQVSAFVLLLNLVPIFASIIYQPGDVIIGQLLPVNQSGDSKCAKRDLVSVIKVEALVYATNRLTTEGDGLKIGYEVIDTCSDFDVKRWFPGGKNLSRVPIAIITDLTDARQFYSLATERRNGGKNMSLISLKYRPQVWGNAYSMSPEENTPQRAIFGLVQDFNWNILDIVSYNDVSGLENFKELSKDSDVCLLNELSFMNSDFKWVKRGKKNSPVALLFSKGEISAVIDELPSYNLSDWNIILGHEVSIGKRHWETNMAGVVGIRRNYGNLNDFEKYLKTSELLENALMETYCSNMTVEQCASHKDQVISQNIHQGASVIDAVYAVVKSRQTGSKTGLTGIQVTSVTGRVVSFDADDLTRNEIMYDVLNIRDNKFVKVGKIEFAPQMKVTLTDTIAWKNKSPDERCSKDCPPGTWREVWDGARKCCWDCRACVPGTVSSYMNSTRCVKCPIGTKPTLDQSKCQPPYIDYLKWHDPFSLVMIFLLAFTICFLVYAVNIYVKKANTPVFLRSKSASLPLLLSLFVTFVLPILLLMKPTRSACGAYNAMFMFSLGIPLTFLIARSHVVLNYCYGDDGELKRKWFRCSPQTVISFVLIILQLIVVVIVLAVAPAEVLTLASPEPDVEYIECASHSRPAFLPLVFFILALIMAFNILHMSEECSPLNQNEVKFVSFGIYLMYTLIFVYFVAVFGINGKKKIRVLCAMAYLIGVNFFVTVFLPKIYVILFKPEENLPDVSRLLKDENGNQDVSRLSKRECVESPLLGLQSGPYDRTEV</sequence>
<dbReference type="SUPFAM" id="SSF57184">
    <property type="entry name" value="Growth factor receptor domain"/>
    <property type="match status" value="1"/>
</dbReference>
<dbReference type="EMBL" id="CACRXK020000962">
    <property type="protein sequence ID" value="CAB3986089.1"/>
    <property type="molecule type" value="Genomic_DNA"/>
</dbReference>
<protein>
    <submittedName>
        <fullName evidence="11">Extracellular calcium-sensing receptor-like</fullName>
    </submittedName>
</protein>
<dbReference type="GO" id="GO:0004930">
    <property type="term" value="F:G protein-coupled receptor activity"/>
    <property type="evidence" value="ECO:0007669"/>
    <property type="project" value="UniProtKB-KW"/>
</dbReference>
<keyword evidence="6" id="KW-0297">G-protein coupled receptor</keyword>
<evidence type="ECO:0000313" key="11">
    <source>
        <dbReference type="EMBL" id="CAB3986089.1"/>
    </source>
</evidence>
<accession>A0A6S7GA65</accession>
<dbReference type="InterPro" id="IPR038550">
    <property type="entry name" value="GPCR_3_9-Cys_sf"/>
</dbReference>